<dbReference type="AlphaFoldDB" id="A0A1G8NZU0"/>
<evidence type="ECO:0000313" key="2">
    <source>
        <dbReference type="EMBL" id="SDI85040.1"/>
    </source>
</evidence>
<name>A0A1G8NZU0_9BACI</name>
<keyword evidence="3" id="KW-1185">Reference proteome</keyword>
<organism evidence="2 3">
    <name type="scientific">Natribacillus halophilus</name>
    <dbReference type="NCBI Taxonomy" id="549003"/>
    <lineage>
        <taxon>Bacteria</taxon>
        <taxon>Bacillati</taxon>
        <taxon>Bacillota</taxon>
        <taxon>Bacilli</taxon>
        <taxon>Bacillales</taxon>
        <taxon>Bacillaceae</taxon>
        <taxon>Natribacillus</taxon>
    </lineage>
</organism>
<reference evidence="2 3" key="1">
    <citation type="submission" date="2016-10" db="EMBL/GenBank/DDBJ databases">
        <authorList>
            <person name="de Groot N.N."/>
        </authorList>
    </citation>
    <scope>NUCLEOTIDE SEQUENCE [LARGE SCALE GENOMIC DNA]</scope>
    <source>
        <strain evidence="2 3">DSM 21771</strain>
    </source>
</reference>
<evidence type="ECO:0000313" key="3">
    <source>
        <dbReference type="Proteomes" id="UP000198853"/>
    </source>
</evidence>
<proteinExistence type="predicted"/>
<dbReference type="Proteomes" id="UP000198853">
    <property type="component" value="Unassembled WGS sequence"/>
</dbReference>
<feature type="region of interest" description="Disordered" evidence="1">
    <location>
        <begin position="1"/>
        <end position="21"/>
    </location>
</feature>
<sequence length="230" mass="25741">MTLESRCHTPKAGYPAPRGTRSVLLYPKGRVSRSERAKNRVVIPQREGISLREGQEACCYTPKAGYLTPRGTRSVLLYPKGRVSRSERDKKHVAIPQKQGIPLREGQESRCYTPKGGHLTPRGTRIALLYPKGRASHSERDKKRVVIPQKQGISLREGQEACCHTPKAGHLTPRGTRSTLPYLKSRVSRSERDKKRVAIPQKQGTSLREGPTITLSSLERRGSNQSERAM</sequence>
<accession>A0A1G8NZU0</accession>
<dbReference type="EMBL" id="FNEN01000007">
    <property type="protein sequence ID" value="SDI85040.1"/>
    <property type="molecule type" value="Genomic_DNA"/>
</dbReference>
<protein>
    <submittedName>
        <fullName evidence="2">Uncharacterized protein</fullName>
    </submittedName>
</protein>
<evidence type="ECO:0000256" key="1">
    <source>
        <dbReference type="SAM" id="MobiDB-lite"/>
    </source>
</evidence>
<feature type="region of interest" description="Disordered" evidence="1">
    <location>
        <begin position="183"/>
        <end position="230"/>
    </location>
</feature>
<gene>
    <name evidence="2" type="ORF">SAMN04488123_10790</name>
</gene>
<feature type="compositionally biased region" description="Polar residues" evidence="1">
    <location>
        <begin position="213"/>
        <end position="230"/>
    </location>
</feature>